<reference evidence="1" key="1">
    <citation type="submission" date="2020-10" db="EMBL/GenBank/DDBJ databases">
        <title>Novel bacteriophages targeting Providencia spp. as potential agents for phage therapy.</title>
        <authorList>
            <person name="Rakov C."/>
            <person name="Alkalay-Oren S."/>
            <person name="Coppenhagen-Glazer S."/>
            <person name="Hazan R."/>
        </authorList>
    </citation>
    <scope>NUCLEOTIDE SEQUENCE</scope>
</reference>
<dbReference type="Proteomes" id="UP000662885">
    <property type="component" value="Segment"/>
</dbReference>
<dbReference type="EMBL" id="MW057856">
    <property type="protein sequence ID" value="QPB12067.1"/>
    <property type="molecule type" value="Genomic_DNA"/>
</dbReference>
<keyword evidence="2" id="KW-1185">Reference proteome</keyword>
<name>A0A873WX12_9CAUD</name>
<accession>A0A873WX12</accession>
<dbReference type="GeneID" id="77951530"/>
<evidence type="ECO:0000313" key="1">
    <source>
        <dbReference type="EMBL" id="QPB12067.1"/>
    </source>
</evidence>
<proteinExistence type="predicted"/>
<sequence length="66" mass="7580">MKLQEAQDLQKLLQHRVNEINKIIKEHSQDPVLIKFETEQFSSLGSLGSCDLLILDFKVTPTELEV</sequence>
<organism evidence="1 2">
    <name type="scientific">Providencia phage PSTCR4</name>
    <dbReference type="NCBI Taxonomy" id="2783546"/>
    <lineage>
        <taxon>Viruses</taxon>
        <taxon>Duplodnaviria</taxon>
        <taxon>Heunggongvirae</taxon>
        <taxon>Uroviricota</taxon>
        <taxon>Caudoviricetes</taxon>
        <taxon>Craquatrovirus</taxon>
        <taxon>Craquatrovirus PSTCR4</taxon>
    </lineage>
</organism>
<protein>
    <submittedName>
        <fullName evidence="1">Uncharacterized protein</fullName>
    </submittedName>
</protein>
<dbReference type="RefSeq" id="YP_010675208.1">
    <property type="nucleotide sequence ID" value="NC_071000.1"/>
</dbReference>
<dbReference type="KEGG" id="vg:77951530"/>
<evidence type="ECO:0000313" key="2">
    <source>
        <dbReference type="Proteomes" id="UP000662885"/>
    </source>
</evidence>